<name>A0A0V0H403_SOLCH</name>
<organism evidence="2">
    <name type="scientific">Solanum chacoense</name>
    <name type="common">Chaco potato</name>
    <dbReference type="NCBI Taxonomy" id="4108"/>
    <lineage>
        <taxon>Eukaryota</taxon>
        <taxon>Viridiplantae</taxon>
        <taxon>Streptophyta</taxon>
        <taxon>Embryophyta</taxon>
        <taxon>Tracheophyta</taxon>
        <taxon>Spermatophyta</taxon>
        <taxon>Magnoliopsida</taxon>
        <taxon>eudicotyledons</taxon>
        <taxon>Gunneridae</taxon>
        <taxon>Pentapetalae</taxon>
        <taxon>asterids</taxon>
        <taxon>lamiids</taxon>
        <taxon>Solanales</taxon>
        <taxon>Solanaceae</taxon>
        <taxon>Solanoideae</taxon>
        <taxon>Solaneae</taxon>
        <taxon>Solanum</taxon>
    </lineage>
</organism>
<proteinExistence type="predicted"/>
<protein>
    <submittedName>
        <fullName evidence="2">Putative ovule protein</fullName>
    </submittedName>
</protein>
<dbReference type="EMBL" id="GEDG01026077">
    <property type="protein sequence ID" value="JAP14791.1"/>
    <property type="molecule type" value="Transcribed_RNA"/>
</dbReference>
<feature type="signal peptide" evidence="1">
    <location>
        <begin position="1"/>
        <end position="22"/>
    </location>
</feature>
<keyword evidence="1" id="KW-0732">Signal</keyword>
<sequence length="71" mass="7692">MKLQGTIIAALMMVAIISPSYAVDGDSCTDLCSDYLCDMCNGEPDYSDCCINSCCPSFPPSSIRPNNFLRI</sequence>
<dbReference type="AlphaFoldDB" id="A0A0V0H403"/>
<evidence type="ECO:0000256" key="1">
    <source>
        <dbReference type="SAM" id="SignalP"/>
    </source>
</evidence>
<evidence type="ECO:0000313" key="2">
    <source>
        <dbReference type="EMBL" id="JAP14791.1"/>
    </source>
</evidence>
<accession>A0A0V0H403</accession>
<feature type="chain" id="PRO_5006865653" evidence="1">
    <location>
        <begin position="23"/>
        <end position="71"/>
    </location>
</feature>
<reference evidence="2" key="1">
    <citation type="submission" date="2015-12" db="EMBL/GenBank/DDBJ databases">
        <title>Gene expression during late stages of embryo sac development: a critical building block for successful pollen-pistil interactions.</title>
        <authorList>
            <person name="Liu Y."/>
            <person name="Joly V."/>
            <person name="Sabar M."/>
            <person name="Matton D.P."/>
        </authorList>
    </citation>
    <scope>NUCLEOTIDE SEQUENCE</scope>
</reference>